<evidence type="ECO:0000256" key="1">
    <source>
        <dbReference type="SAM" id="Phobius"/>
    </source>
</evidence>
<keyword evidence="1" id="KW-0472">Membrane</keyword>
<gene>
    <name evidence="2" type="ORF">OCTVUL_1B030134</name>
</gene>
<accession>A0AA36AVD4</accession>
<keyword evidence="1" id="KW-0812">Transmembrane</keyword>
<protein>
    <submittedName>
        <fullName evidence="2">Uncharacterized protein</fullName>
    </submittedName>
</protein>
<proteinExistence type="predicted"/>
<reference evidence="2" key="1">
    <citation type="submission" date="2023-08" db="EMBL/GenBank/DDBJ databases">
        <authorList>
            <person name="Alioto T."/>
            <person name="Alioto T."/>
            <person name="Gomez Garrido J."/>
        </authorList>
    </citation>
    <scope>NUCLEOTIDE SEQUENCE</scope>
</reference>
<dbReference type="AlphaFoldDB" id="A0AA36AVD4"/>
<keyword evidence="3" id="KW-1185">Reference proteome</keyword>
<evidence type="ECO:0000313" key="2">
    <source>
        <dbReference type="EMBL" id="CAI9722444.1"/>
    </source>
</evidence>
<keyword evidence="1" id="KW-1133">Transmembrane helix</keyword>
<name>A0AA36AVD4_OCTVU</name>
<feature type="transmembrane region" description="Helical" evidence="1">
    <location>
        <begin position="26"/>
        <end position="48"/>
    </location>
</feature>
<dbReference type="Proteomes" id="UP001162480">
    <property type="component" value="Chromosome 5"/>
</dbReference>
<evidence type="ECO:0000313" key="3">
    <source>
        <dbReference type="Proteomes" id="UP001162480"/>
    </source>
</evidence>
<sequence length="224" mass="25512">MAEHTTVTYVETTPYHGDKVLPEEDIIIIIIAAISSICLLAVILACIWRKVSARKEDEIESELKSQKIIPRIVITPASETPKDIEILIDGPIKHSLYDLNNPYIYLANSFVIISEPTAKKAKLKKYKEDFIVFGFVSVDSKPMYLECNAIMTNYSMKKVKLEQHQKLRHPSNVGKGQEYFENKKKIQLIKLPDFVKKINIEKVKILKPSYLVSEIIAKVAAPQI</sequence>
<dbReference type="EMBL" id="OX597818">
    <property type="protein sequence ID" value="CAI9722444.1"/>
    <property type="molecule type" value="Genomic_DNA"/>
</dbReference>
<organism evidence="2 3">
    <name type="scientific">Octopus vulgaris</name>
    <name type="common">Common octopus</name>
    <dbReference type="NCBI Taxonomy" id="6645"/>
    <lineage>
        <taxon>Eukaryota</taxon>
        <taxon>Metazoa</taxon>
        <taxon>Spiralia</taxon>
        <taxon>Lophotrochozoa</taxon>
        <taxon>Mollusca</taxon>
        <taxon>Cephalopoda</taxon>
        <taxon>Coleoidea</taxon>
        <taxon>Octopodiformes</taxon>
        <taxon>Octopoda</taxon>
        <taxon>Incirrata</taxon>
        <taxon>Octopodidae</taxon>
        <taxon>Octopus</taxon>
    </lineage>
</organism>